<feature type="transmembrane region" description="Helical" evidence="1">
    <location>
        <begin position="46"/>
        <end position="66"/>
    </location>
</feature>
<evidence type="ECO:0000256" key="1">
    <source>
        <dbReference type="SAM" id="Phobius"/>
    </source>
</evidence>
<dbReference type="PATRIC" id="fig|1581420.6.peg.2412"/>
<evidence type="ECO:0000313" key="3">
    <source>
        <dbReference type="Proteomes" id="UP000053464"/>
    </source>
</evidence>
<feature type="transmembrane region" description="Helical" evidence="1">
    <location>
        <begin position="21"/>
        <end position="40"/>
    </location>
</feature>
<feature type="transmembrane region" description="Helical" evidence="1">
    <location>
        <begin position="100"/>
        <end position="119"/>
    </location>
</feature>
<reference evidence="2 3" key="1">
    <citation type="submission" date="2015-04" db="EMBL/GenBank/DDBJ databases">
        <title>The draft genome sequence of Erythrobacter luteus KA37.</title>
        <authorList>
            <person name="Zhuang L."/>
            <person name="Liu Y."/>
            <person name="Shao Z."/>
        </authorList>
    </citation>
    <scope>NUCLEOTIDE SEQUENCE [LARGE SCALE GENOMIC DNA]</scope>
    <source>
        <strain evidence="2 3">KA37</strain>
    </source>
</reference>
<dbReference type="EMBL" id="LBHB01000003">
    <property type="protein sequence ID" value="KLE33767.1"/>
    <property type="molecule type" value="Genomic_DNA"/>
</dbReference>
<dbReference type="AlphaFoldDB" id="A0A0G9MSP2"/>
<keyword evidence="1" id="KW-0472">Membrane</keyword>
<keyword evidence="1" id="KW-1133">Transmembrane helix</keyword>
<evidence type="ECO:0008006" key="4">
    <source>
        <dbReference type="Google" id="ProtNLM"/>
    </source>
</evidence>
<comment type="caution">
    <text evidence="2">The sequence shown here is derived from an EMBL/GenBank/DDBJ whole genome shotgun (WGS) entry which is preliminary data.</text>
</comment>
<protein>
    <recommendedName>
        <fullName evidence="4">DUF4153 domain-containing protein</fullName>
    </recommendedName>
</protein>
<evidence type="ECO:0000313" key="2">
    <source>
        <dbReference type="EMBL" id="KLE33767.1"/>
    </source>
</evidence>
<gene>
    <name evidence="2" type="ORF">AAW00_11795</name>
</gene>
<feature type="transmembrane region" description="Helical" evidence="1">
    <location>
        <begin position="139"/>
        <end position="163"/>
    </location>
</feature>
<dbReference type="Pfam" id="PF13687">
    <property type="entry name" value="DUF4153"/>
    <property type="match status" value="1"/>
</dbReference>
<keyword evidence="1" id="KW-0812">Transmembrane</keyword>
<feature type="transmembrane region" description="Helical" evidence="1">
    <location>
        <begin position="183"/>
        <end position="202"/>
    </location>
</feature>
<feature type="transmembrane region" description="Helical" evidence="1">
    <location>
        <begin position="319"/>
        <end position="342"/>
    </location>
</feature>
<feature type="transmembrane region" description="Helical" evidence="1">
    <location>
        <begin position="250"/>
        <end position="270"/>
    </location>
</feature>
<proteinExistence type="predicted"/>
<accession>A0A0G9MSP2</accession>
<dbReference type="STRING" id="1581420.AAW00_11795"/>
<feature type="transmembrane region" description="Helical" evidence="1">
    <location>
        <begin position="354"/>
        <end position="374"/>
    </location>
</feature>
<keyword evidence="3" id="KW-1185">Reference proteome</keyword>
<dbReference type="OrthoDB" id="7402611at2"/>
<name>A0A0G9MSP2_9SPHN</name>
<feature type="transmembrane region" description="Helical" evidence="1">
    <location>
        <begin position="282"/>
        <end position="307"/>
    </location>
</feature>
<organism evidence="2 3">
    <name type="scientific">Aurantiacibacter luteus</name>
    <dbReference type="NCBI Taxonomy" id="1581420"/>
    <lineage>
        <taxon>Bacteria</taxon>
        <taxon>Pseudomonadati</taxon>
        <taxon>Pseudomonadota</taxon>
        <taxon>Alphaproteobacteria</taxon>
        <taxon>Sphingomonadales</taxon>
        <taxon>Erythrobacteraceae</taxon>
        <taxon>Aurantiacibacter</taxon>
    </lineage>
</organism>
<dbReference type="RefSeq" id="WP_047004654.1">
    <property type="nucleotide sequence ID" value="NZ_LBHB01000003.1"/>
</dbReference>
<feature type="transmembrane region" description="Helical" evidence="1">
    <location>
        <begin position="214"/>
        <end position="238"/>
    </location>
</feature>
<feature type="transmembrane region" description="Helical" evidence="1">
    <location>
        <begin position="73"/>
        <end position="94"/>
    </location>
</feature>
<dbReference type="InterPro" id="IPR025291">
    <property type="entry name" value="DUF4153"/>
</dbReference>
<dbReference type="Proteomes" id="UP000053464">
    <property type="component" value="Unassembled WGS sequence"/>
</dbReference>
<sequence length="555" mass="58941">MNDIPAPPADTSGADWPARPWLLAAIGGVAGLALQLIGSFDDESAAAAAAASFVFFAAFALGFTLRRERLAEVLVFALGLGTVMASIAWLAVAADDSRAGQGYAFAAGVFFSLLAIPLFQSDFHRRRWATPYAETHFFVWTDAVSAGGAFAFTLLAYALLWLLDALLGLVGLNFVESLLRTDWFAGLFVGASFGAALGVLRNQLAILGTLQRTVMLVLSLLAVPFALGILAFLAMLVVTGGQALWQATDSATPVLLACAIGCFVLANLVVRDDDASRSGNRVMQAAALVLALAILPLTVFAAISMGVRIGQHGLSPERMWALVAIAVACAYGVAYWVALARGRRAGWAEHLRRANLHLAVGSCVVALVLAFPLLDFGGISAANQVARLERGKVALADFDFEALRWDFGDAGRRALDRLAAGEGEVAELAADALKRSERYPDVRRPRDSGTLRFAFEDERLHGWVRGYVGDNPWTCAPACVALDLGRDGDRRRVAIVTGGSREIVAFREDGVPDPPVPVPAPPVPDADIAPSDVEVRPYAGRQIYVGGVPVGEPFE</sequence>